<protein>
    <recommendedName>
        <fullName evidence="1">Beta-lactamase-related domain-containing protein</fullName>
    </recommendedName>
</protein>
<dbReference type="OrthoDB" id="5946976at2759"/>
<dbReference type="PANTHER" id="PTHR46825:SF9">
    <property type="entry name" value="BETA-LACTAMASE-RELATED DOMAIN-CONTAINING PROTEIN"/>
    <property type="match status" value="1"/>
</dbReference>
<dbReference type="InterPro" id="IPR012338">
    <property type="entry name" value="Beta-lactam/transpept-like"/>
</dbReference>
<name>A0A3P7I108_STRVU</name>
<evidence type="ECO:0000259" key="1">
    <source>
        <dbReference type="Pfam" id="PF00144"/>
    </source>
</evidence>
<dbReference type="InterPro" id="IPR050491">
    <property type="entry name" value="AmpC-like"/>
</dbReference>
<dbReference type="SUPFAM" id="SSF56601">
    <property type="entry name" value="beta-lactamase/transpeptidase-like"/>
    <property type="match status" value="1"/>
</dbReference>
<dbReference type="Gene3D" id="3.40.710.10">
    <property type="entry name" value="DD-peptidase/beta-lactamase superfamily"/>
    <property type="match status" value="1"/>
</dbReference>
<gene>
    <name evidence="2" type="ORF">SVUK_LOCUS2129</name>
</gene>
<feature type="non-terminal residue" evidence="2">
    <location>
        <position position="1"/>
    </location>
</feature>
<dbReference type="InterPro" id="IPR001466">
    <property type="entry name" value="Beta-lactam-related"/>
</dbReference>
<reference evidence="2 3" key="1">
    <citation type="submission" date="2018-11" db="EMBL/GenBank/DDBJ databases">
        <authorList>
            <consortium name="Pathogen Informatics"/>
        </authorList>
    </citation>
    <scope>NUCLEOTIDE SEQUENCE [LARGE SCALE GENOMIC DNA]</scope>
</reference>
<dbReference type="EMBL" id="UYYB01004682">
    <property type="protein sequence ID" value="VDM67131.1"/>
    <property type="molecule type" value="Genomic_DNA"/>
</dbReference>
<feature type="domain" description="Beta-lactamase-related" evidence="1">
    <location>
        <begin position="133"/>
        <end position="237"/>
    </location>
</feature>
<accession>A0A3P7I108</accession>
<dbReference type="Proteomes" id="UP000270094">
    <property type="component" value="Unassembled WGS sequence"/>
</dbReference>
<dbReference type="PANTHER" id="PTHR46825">
    <property type="entry name" value="D-ALANYL-D-ALANINE-CARBOXYPEPTIDASE/ENDOPEPTIDASE AMPH"/>
    <property type="match status" value="1"/>
</dbReference>
<sequence>IVQEGEIKTILEEDFKHGREGYYPASLQIYRVNNQTTALIVWEKGFGVRYRIQSGSNLTEMSLEMRGTRMQPYQITTLPGKSVRYPPKHYVIWHSREFTWNGKDIPRSALLEATPYNTTELDLEVEKEMRLFNIPSISLCIYRKGKRTLSVSYGYSDLRSETRAKPINSYRIASISKTITAMGIAELINRHLLNLDDRVFGSKGVLSSFDVSKAHPWLRYVTVRHLLEHSSGGWENNEKIEFNRTPQT</sequence>
<proteinExistence type="predicted"/>
<evidence type="ECO:0000313" key="3">
    <source>
        <dbReference type="Proteomes" id="UP000270094"/>
    </source>
</evidence>
<dbReference type="Pfam" id="PF00144">
    <property type="entry name" value="Beta-lactamase"/>
    <property type="match status" value="1"/>
</dbReference>
<keyword evidence="3" id="KW-1185">Reference proteome</keyword>
<organism evidence="2 3">
    <name type="scientific">Strongylus vulgaris</name>
    <name type="common">Blood worm</name>
    <dbReference type="NCBI Taxonomy" id="40348"/>
    <lineage>
        <taxon>Eukaryota</taxon>
        <taxon>Metazoa</taxon>
        <taxon>Ecdysozoa</taxon>
        <taxon>Nematoda</taxon>
        <taxon>Chromadorea</taxon>
        <taxon>Rhabditida</taxon>
        <taxon>Rhabditina</taxon>
        <taxon>Rhabditomorpha</taxon>
        <taxon>Strongyloidea</taxon>
        <taxon>Strongylidae</taxon>
        <taxon>Strongylus</taxon>
    </lineage>
</organism>
<evidence type="ECO:0000313" key="2">
    <source>
        <dbReference type="EMBL" id="VDM67131.1"/>
    </source>
</evidence>
<dbReference type="AlphaFoldDB" id="A0A3P7I108"/>